<dbReference type="SUPFAM" id="SSF53335">
    <property type="entry name" value="S-adenosyl-L-methionine-dependent methyltransferases"/>
    <property type="match status" value="1"/>
</dbReference>
<dbReference type="PANTHER" id="PTHR12049:SF7">
    <property type="entry name" value="PROTEIN ARGININE METHYLTRANSFERASE NDUFAF7, MITOCHONDRIAL"/>
    <property type="match status" value="1"/>
</dbReference>
<accession>A0ABS8VRT1</accession>
<dbReference type="EMBL" id="JAJSOJ010000015">
    <property type="protein sequence ID" value="MCE0743265.1"/>
    <property type="molecule type" value="Genomic_DNA"/>
</dbReference>
<evidence type="ECO:0000256" key="2">
    <source>
        <dbReference type="ARBA" id="ARBA00022679"/>
    </source>
</evidence>
<dbReference type="GO" id="GO:0008168">
    <property type="term" value="F:methyltransferase activity"/>
    <property type="evidence" value="ECO:0007669"/>
    <property type="project" value="UniProtKB-KW"/>
</dbReference>
<dbReference type="Proteomes" id="UP001521074">
    <property type="component" value="Unassembled WGS sequence"/>
</dbReference>
<evidence type="ECO:0000313" key="3">
    <source>
        <dbReference type="EMBL" id="MCE0743265.1"/>
    </source>
</evidence>
<dbReference type="InterPro" id="IPR029063">
    <property type="entry name" value="SAM-dependent_MTases_sf"/>
</dbReference>
<keyword evidence="1 3" id="KW-0489">Methyltransferase</keyword>
<name>A0ABS8VRT1_9PROT</name>
<reference evidence="3 4" key="1">
    <citation type="submission" date="2021-12" db="EMBL/GenBank/DDBJ databases">
        <title>Genome sequence of Acetobacter sicerae DmPark20a_162.</title>
        <authorList>
            <person name="Chaston J.M."/>
        </authorList>
    </citation>
    <scope>NUCLEOTIDE SEQUENCE [LARGE SCALE GENOMIC DNA]</scope>
    <source>
        <strain evidence="3 4">DmPark20a_162</strain>
    </source>
</reference>
<organism evidence="3 4">
    <name type="scientific">Acetobacter sicerae</name>
    <dbReference type="NCBI Taxonomy" id="85325"/>
    <lineage>
        <taxon>Bacteria</taxon>
        <taxon>Pseudomonadati</taxon>
        <taxon>Pseudomonadota</taxon>
        <taxon>Alphaproteobacteria</taxon>
        <taxon>Acetobacterales</taxon>
        <taxon>Acetobacteraceae</taxon>
        <taxon>Acetobacter</taxon>
    </lineage>
</organism>
<protein>
    <submittedName>
        <fullName evidence="3">SAM-dependent methyltransferase</fullName>
        <ecNumber evidence="3">2.1.1.-</ecNumber>
    </submittedName>
</protein>
<dbReference type="Pfam" id="PF02636">
    <property type="entry name" value="Methyltransf_28"/>
    <property type="match status" value="1"/>
</dbReference>
<dbReference type="RefSeq" id="WP_232876796.1">
    <property type="nucleotide sequence ID" value="NZ_JAJSOJ010000015.1"/>
</dbReference>
<dbReference type="PANTHER" id="PTHR12049">
    <property type="entry name" value="PROTEIN ARGININE METHYLTRANSFERASE NDUFAF7, MITOCHONDRIAL"/>
    <property type="match status" value="1"/>
</dbReference>
<gene>
    <name evidence="3" type="ORF">LWC05_05075</name>
</gene>
<keyword evidence="4" id="KW-1185">Reference proteome</keyword>
<dbReference type="EC" id="2.1.1.-" evidence="3"/>
<proteinExistence type="predicted"/>
<dbReference type="Gene3D" id="3.40.50.12710">
    <property type="match status" value="1"/>
</dbReference>
<sequence length="354" mass="37413">MSVSGPQQGGERLPGERLDAFMGRANAAYYAQRDPFADFVTAPEISQIFGEVLGAWCAVVMRSLPIAPGSPVHLVEAGPGRGTLMADMLRVLVRLAPDCLAGLSVYLIETSPRLREAQGRALAQCGVSVCWHDTLSDVPAGPMILVANEFLDALPIRQFVRTATGWQERFVQDGQWRLLDCSDVPPDVTERGATVGDVVEISPASAGFVRDVAERLCRAPGVALFIDYGTATSCVGESLQALRQGRPVSALVEAGTADVTAHVDFASMARAAQRAGAVCYGPVGQGELLRALGAVQRAEALCRSAPEQAGAIRSGLDRLIGPDRMGRLFKALAVASPDVTIVPGFSEKTAGEQQ</sequence>
<evidence type="ECO:0000256" key="1">
    <source>
        <dbReference type="ARBA" id="ARBA00022603"/>
    </source>
</evidence>
<dbReference type="InterPro" id="IPR038375">
    <property type="entry name" value="NDUFAF7_sf"/>
</dbReference>
<dbReference type="GO" id="GO:0032259">
    <property type="term" value="P:methylation"/>
    <property type="evidence" value="ECO:0007669"/>
    <property type="project" value="UniProtKB-KW"/>
</dbReference>
<comment type="caution">
    <text evidence="3">The sequence shown here is derived from an EMBL/GenBank/DDBJ whole genome shotgun (WGS) entry which is preliminary data.</text>
</comment>
<evidence type="ECO:0000313" key="4">
    <source>
        <dbReference type="Proteomes" id="UP001521074"/>
    </source>
</evidence>
<dbReference type="InterPro" id="IPR003788">
    <property type="entry name" value="NDUFAF7"/>
</dbReference>
<keyword evidence="2 3" id="KW-0808">Transferase</keyword>